<evidence type="ECO:0000256" key="3">
    <source>
        <dbReference type="ARBA" id="ARBA00022801"/>
    </source>
</evidence>
<dbReference type="EMBL" id="QOCW01000010">
    <property type="protein sequence ID" value="RBW69447.1"/>
    <property type="molecule type" value="Genomic_DNA"/>
</dbReference>
<dbReference type="PROSITE" id="PS51935">
    <property type="entry name" value="NLPC_P60"/>
    <property type="match status" value="1"/>
</dbReference>
<comment type="similarity">
    <text evidence="1">Belongs to the peptidase C40 family.</text>
</comment>
<evidence type="ECO:0000256" key="2">
    <source>
        <dbReference type="ARBA" id="ARBA00022670"/>
    </source>
</evidence>
<dbReference type="AlphaFoldDB" id="A0A366XU68"/>
<dbReference type="GO" id="GO:0008234">
    <property type="term" value="F:cysteine-type peptidase activity"/>
    <property type="evidence" value="ECO:0007669"/>
    <property type="project" value="UniProtKB-KW"/>
</dbReference>
<comment type="caution">
    <text evidence="6">The sequence shown here is derived from an EMBL/GenBank/DDBJ whole genome shotgun (WGS) entry which is preliminary data.</text>
</comment>
<keyword evidence="7" id="KW-1185">Reference proteome</keyword>
<dbReference type="Pfam" id="PF00877">
    <property type="entry name" value="NLPC_P60"/>
    <property type="match status" value="1"/>
</dbReference>
<protein>
    <recommendedName>
        <fullName evidence="5">NlpC/P60 domain-containing protein</fullName>
    </recommendedName>
</protein>
<dbReference type="RefSeq" id="WP_113806137.1">
    <property type="nucleotide sequence ID" value="NZ_QOCW01000010.1"/>
</dbReference>
<dbReference type="InterPro" id="IPR000064">
    <property type="entry name" value="NLP_P60_dom"/>
</dbReference>
<proteinExistence type="inferred from homology"/>
<organism evidence="6 7">
    <name type="scientific">Bacillus taeanensis</name>
    <dbReference type="NCBI Taxonomy" id="273032"/>
    <lineage>
        <taxon>Bacteria</taxon>
        <taxon>Bacillati</taxon>
        <taxon>Bacillota</taxon>
        <taxon>Bacilli</taxon>
        <taxon>Bacillales</taxon>
        <taxon>Bacillaceae</taxon>
        <taxon>Bacillus</taxon>
    </lineage>
</organism>
<keyword evidence="2" id="KW-0645">Protease</keyword>
<keyword evidence="3" id="KW-0378">Hydrolase</keyword>
<evidence type="ECO:0000256" key="4">
    <source>
        <dbReference type="ARBA" id="ARBA00022807"/>
    </source>
</evidence>
<evidence type="ECO:0000259" key="5">
    <source>
        <dbReference type="PROSITE" id="PS51935"/>
    </source>
</evidence>
<reference evidence="6 7" key="1">
    <citation type="submission" date="2018-07" db="EMBL/GenBank/DDBJ databases">
        <title>Lottiidibacillus patelloidae gen. nov., sp. nov., isolated from the intestinal tract of a marine limpet and the reclassification of B. taeanensis BH030017T, B. algicola KMM 3737T and B. hwajinpoensis SW-72T as genus Lottiidibacillus.</title>
        <authorList>
            <person name="Liu R."/>
            <person name="Huang Z."/>
        </authorList>
    </citation>
    <scope>NUCLEOTIDE SEQUENCE [LARGE SCALE GENOMIC DNA]</scope>
    <source>
        <strain evidence="6 7">BH030017</strain>
    </source>
</reference>
<feature type="domain" description="NlpC/P60" evidence="5">
    <location>
        <begin position="44"/>
        <end position="197"/>
    </location>
</feature>
<evidence type="ECO:0000313" key="6">
    <source>
        <dbReference type="EMBL" id="RBW69447.1"/>
    </source>
</evidence>
<dbReference type="InterPro" id="IPR038765">
    <property type="entry name" value="Papain-like_cys_pep_sf"/>
</dbReference>
<dbReference type="SUPFAM" id="SSF54001">
    <property type="entry name" value="Cysteine proteinases"/>
    <property type="match status" value="1"/>
</dbReference>
<accession>A0A366XU68</accession>
<dbReference type="Proteomes" id="UP000253314">
    <property type="component" value="Unassembled WGS sequence"/>
</dbReference>
<gene>
    <name evidence="6" type="ORF">DS031_11015</name>
</gene>
<dbReference type="Gene3D" id="3.90.1720.10">
    <property type="entry name" value="endopeptidase domain like (from Nostoc punctiforme)"/>
    <property type="match status" value="1"/>
</dbReference>
<name>A0A366XU68_9BACI</name>
<evidence type="ECO:0000256" key="1">
    <source>
        <dbReference type="ARBA" id="ARBA00007074"/>
    </source>
</evidence>
<evidence type="ECO:0000313" key="7">
    <source>
        <dbReference type="Proteomes" id="UP000253314"/>
    </source>
</evidence>
<sequence>MSASFIVMTTDEAIARYNANYNGYLKHEVVKVNQYREAYKHIKGSLADQIVERAIWYMEHGYTVYGMGHNSYHSDGVLDCSNFTKLVYGDFGIKLSGVAKKYDTFGTRVKGVYPHKVNRYWQIEGTEHLLPGDLLTWWYDRSDGYRIIGHVGIYMGKVNGKPTVICTAGQDTPTAIGIITSFKNWWGKHFYTAQRVLPDCSWTPGLIHVNYEDKGPVIPKRYILPPQKPLIMPKKDKQS</sequence>
<dbReference type="OrthoDB" id="9813368at2"/>
<keyword evidence="4" id="KW-0788">Thiol protease</keyword>
<dbReference type="GO" id="GO:0006508">
    <property type="term" value="P:proteolysis"/>
    <property type="evidence" value="ECO:0007669"/>
    <property type="project" value="UniProtKB-KW"/>
</dbReference>